<feature type="domain" description="Pycsar effector protein" evidence="10">
    <location>
        <begin position="40"/>
        <end position="175"/>
    </location>
</feature>
<dbReference type="InterPro" id="IPR043760">
    <property type="entry name" value="PycTM_dom"/>
</dbReference>
<protein>
    <recommendedName>
        <fullName evidence="10">Pycsar effector protein domain-containing protein</fullName>
    </recommendedName>
</protein>
<comment type="subcellular location">
    <subcellularLocation>
        <location evidence="1">Cell membrane</location>
    </subcellularLocation>
</comment>
<keyword evidence="4" id="KW-0547">Nucleotide-binding</keyword>
<organism evidence="11 12">
    <name type="scientific">Paractinoplanes atraurantiacus</name>
    <dbReference type="NCBI Taxonomy" id="1036182"/>
    <lineage>
        <taxon>Bacteria</taxon>
        <taxon>Bacillati</taxon>
        <taxon>Actinomycetota</taxon>
        <taxon>Actinomycetes</taxon>
        <taxon>Micromonosporales</taxon>
        <taxon>Micromonosporaceae</taxon>
        <taxon>Paractinoplanes</taxon>
    </lineage>
</organism>
<accession>A0A285KNR4</accession>
<gene>
    <name evidence="11" type="ORF">SAMN05421748_14464</name>
</gene>
<evidence type="ECO:0000256" key="4">
    <source>
        <dbReference type="ARBA" id="ARBA00022741"/>
    </source>
</evidence>
<dbReference type="AlphaFoldDB" id="A0A285KNR4"/>
<feature type="transmembrane region" description="Helical" evidence="9">
    <location>
        <begin position="161"/>
        <end position="179"/>
    </location>
</feature>
<evidence type="ECO:0000256" key="8">
    <source>
        <dbReference type="SAM" id="MobiDB-lite"/>
    </source>
</evidence>
<evidence type="ECO:0000313" key="12">
    <source>
        <dbReference type="Proteomes" id="UP000219612"/>
    </source>
</evidence>
<dbReference type="GO" id="GO:0051607">
    <property type="term" value="P:defense response to virus"/>
    <property type="evidence" value="ECO:0007669"/>
    <property type="project" value="UniProtKB-KW"/>
</dbReference>
<evidence type="ECO:0000256" key="5">
    <source>
        <dbReference type="ARBA" id="ARBA00022989"/>
    </source>
</evidence>
<keyword evidence="5 9" id="KW-1133">Transmembrane helix</keyword>
<evidence type="ECO:0000256" key="7">
    <source>
        <dbReference type="ARBA" id="ARBA00023136"/>
    </source>
</evidence>
<evidence type="ECO:0000256" key="2">
    <source>
        <dbReference type="ARBA" id="ARBA00022475"/>
    </source>
</evidence>
<evidence type="ECO:0000256" key="9">
    <source>
        <dbReference type="SAM" id="Phobius"/>
    </source>
</evidence>
<proteinExistence type="predicted"/>
<dbReference type="GO" id="GO:0005886">
    <property type="term" value="C:plasma membrane"/>
    <property type="evidence" value="ECO:0007669"/>
    <property type="project" value="UniProtKB-SubCell"/>
</dbReference>
<keyword evidence="7 9" id="KW-0472">Membrane</keyword>
<sequence length="180" mass="18808">MHHRSDTLPAADPAASQIDIPLDERSESPLEARLDVETQTVRSIEPRADAKAGTLLALCSALLVAGLALMATGRLHGAAAVGGWAAIALIGAAVLALTAALRPQLAGNFGFPRWARTQPEQILTELAAADRRGPAEKARQLHLLSRGLHTRFVRIQVAQTLLVAALAAAAAAALVSAWAR</sequence>
<evidence type="ECO:0000256" key="1">
    <source>
        <dbReference type="ARBA" id="ARBA00004236"/>
    </source>
</evidence>
<keyword evidence="6" id="KW-0051">Antiviral defense</keyword>
<feature type="transmembrane region" description="Helical" evidence="9">
    <location>
        <begin position="52"/>
        <end position="71"/>
    </location>
</feature>
<keyword evidence="2" id="KW-1003">Cell membrane</keyword>
<evidence type="ECO:0000259" key="10">
    <source>
        <dbReference type="Pfam" id="PF18967"/>
    </source>
</evidence>
<name>A0A285KNR4_9ACTN</name>
<feature type="transmembrane region" description="Helical" evidence="9">
    <location>
        <begin position="77"/>
        <end position="101"/>
    </location>
</feature>
<dbReference type="Proteomes" id="UP000219612">
    <property type="component" value="Unassembled WGS sequence"/>
</dbReference>
<evidence type="ECO:0000256" key="3">
    <source>
        <dbReference type="ARBA" id="ARBA00022692"/>
    </source>
</evidence>
<evidence type="ECO:0000313" key="11">
    <source>
        <dbReference type="EMBL" id="SNY72931.1"/>
    </source>
</evidence>
<dbReference type="RefSeq" id="WP_101536264.1">
    <property type="nucleotide sequence ID" value="NZ_OBDY01000044.1"/>
</dbReference>
<keyword evidence="12" id="KW-1185">Reference proteome</keyword>
<feature type="region of interest" description="Disordered" evidence="8">
    <location>
        <begin position="1"/>
        <end position="22"/>
    </location>
</feature>
<dbReference type="GO" id="GO:0000166">
    <property type="term" value="F:nucleotide binding"/>
    <property type="evidence" value="ECO:0007669"/>
    <property type="project" value="UniProtKB-KW"/>
</dbReference>
<dbReference type="Pfam" id="PF18967">
    <property type="entry name" value="PycTM"/>
    <property type="match status" value="1"/>
</dbReference>
<reference evidence="11 12" key="1">
    <citation type="submission" date="2017-09" db="EMBL/GenBank/DDBJ databases">
        <authorList>
            <person name="Ehlers B."/>
            <person name="Leendertz F.H."/>
        </authorList>
    </citation>
    <scope>NUCLEOTIDE SEQUENCE [LARGE SCALE GENOMIC DNA]</scope>
    <source>
        <strain evidence="11 12">CGMCC 4.6857</strain>
    </source>
</reference>
<dbReference type="OrthoDB" id="3405414at2"/>
<evidence type="ECO:0000256" key="6">
    <source>
        <dbReference type="ARBA" id="ARBA00023118"/>
    </source>
</evidence>
<keyword evidence="3 9" id="KW-0812">Transmembrane</keyword>
<dbReference type="EMBL" id="OBDY01000044">
    <property type="protein sequence ID" value="SNY72931.1"/>
    <property type="molecule type" value="Genomic_DNA"/>
</dbReference>